<proteinExistence type="predicted"/>
<evidence type="ECO:0000313" key="2">
    <source>
        <dbReference type="EMBL" id="GFD28137.1"/>
    </source>
</evidence>
<feature type="compositionally biased region" description="Polar residues" evidence="1">
    <location>
        <begin position="11"/>
        <end position="26"/>
    </location>
</feature>
<dbReference type="AlphaFoldDB" id="A0A699UZD3"/>
<dbReference type="EMBL" id="BKCJ011382719">
    <property type="protein sequence ID" value="GFD28137.1"/>
    <property type="molecule type" value="Genomic_DNA"/>
</dbReference>
<protein>
    <submittedName>
        <fullName evidence="2">Uncharacterized protein</fullName>
    </submittedName>
</protein>
<feature type="compositionally biased region" description="Acidic residues" evidence="1">
    <location>
        <begin position="41"/>
        <end position="60"/>
    </location>
</feature>
<sequence length="60" mass="6884">TPLDLAPNRIELNQASHSWNEPNLRSSKSHQRFDDEALGATEDELDEDDEIDDEFPSDEE</sequence>
<accession>A0A699UZD3</accession>
<name>A0A699UZD3_TANCI</name>
<evidence type="ECO:0000256" key="1">
    <source>
        <dbReference type="SAM" id="MobiDB-lite"/>
    </source>
</evidence>
<organism evidence="2">
    <name type="scientific">Tanacetum cinerariifolium</name>
    <name type="common">Dalmatian daisy</name>
    <name type="synonym">Chrysanthemum cinerariifolium</name>
    <dbReference type="NCBI Taxonomy" id="118510"/>
    <lineage>
        <taxon>Eukaryota</taxon>
        <taxon>Viridiplantae</taxon>
        <taxon>Streptophyta</taxon>
        <taxon>Embryophyta</taxon>
        <taxon>Tracheophyta</taxon>
        <taxon>Spermatophyta</taxon>
        <taxon>Magnoliopsida</taxon>
        <taxon>eudicotyledons</taxon>
        <taxon>Gunneridae</taxon>
        <taxon>Pentapetalae</taxon>
        <taxon>asterids</taxon>
        <taxon>campanulids</taxon>
        <taxon>Asterales</taxon>
        <taxon>Asteraceae</taxon>
        <taxon>Asteroideae</taxon>
        <taxon>Anthemideae</taxon>
        <taxon>Anthemidinae</taxon>
        <taxon>Tanacetum</taxon>
    </lineage>
</organism>
<comment type="caution">
    <text evidence="2">The sequence shown here is derived from an EMBL/GenBank/DDBJ whole genome shotgun (WGS) entry which is preliminary data.</text>
</comment>
<feature type="non-terminal residue" evidence="2">
    <location>
        <position position="1"/>
    </location>
</feature>
<gene>
    <name evidence="2" type="ORF">Tci_900106</name>
</gene>
<reference evidence="2" key="1">
    <citation type="journal article" date="2019" name="Sci. Rep.">
        <title>Draft genome of Tanacetum cinerariifolium, the natural source of mosquito coil.</title>
        <authorList>
            <person name="Yamashiro T."/>
            <person name="Shiraishi A."/>
            <person name="Satake H."/>
            <person name="Nakayama K."/>
        </authorList>
    </citation>
    <scope>NUCLEOTIDE SEQUENCE</scope>
</reference>
<feature type="region of interest" description="Disordered" evidence="1">
    <location>
        <begin position="1"/>
        <end position="60"/>
    </location>
</feature>